<dbReference type="SUPFAM" id="SSF53850">
    <property type="entry name" value="Periplasmic binding protein-like II"/>
    <property type="match status" value="1"/>
</dbReference>
<comment type="caution">
    <text evidence="13">The sequence shown here is derived from an EMBL/GenBank/DDBJ whole genome shotgun (WGS) entry which is preliminary data.</text>
</comment>
<keyword evidence="8" id="KW-0784">Thiamine biosynthesis</keyword>
<evidence type="ECO:0000256" key="2">
    <source>
        <dbReference type="ARBA" id="ARBA00004948"/>
    </source>
</evidence>
<dbReference type="PROSITE" id="PS51257">
    <property type="entry name" value="PROKAR_LIPOPROTEIN"/>
    <property type="match status" value="1"/>
</dbReference>
<evidence type="ECO:0000256" key="5">
    <source>
        <dbReference type="ARBA" id="ARBA00022679"/>
    </source>
</evidence>
<organism evidence="13 14">
    <name type="scientific">Kribbella turkmenica</name>
    <dbReference type="NCBI Taxonomy" id="2530375"/>
    <lineage>
        <taxon>Bacteria</taxon>
        <taxon>Bacillati</taxon>
        <taxon>Actinomycetota</taxon>
        <taxon>Actinomycetes</taxon>
        <taxon>Propionibacteriales</taxon>
        <taxon>Kribbellaceae</taxon>
        <taxon>Kribbella</taxon>
    </lineage>
</organism>
<evidence type="ECO:0000313" key="14">
    <source>
        <dbReference type="Proteomes" id="UP000295172"/>
    </source>
</evidence>
<keyword evidence="6" id="KW-0479">Metal-binding</keyword>
<evidence type="ECO:0000256" key="6">
    <source>
        <dbReference type="ARBA" id="ARBA00022723"/>
    </source>
</evidence>
<evidence type="ECO:0000256" key="3">
    <source>
        <dbReference type="ARBA" id="ARBA00009406"/>
    </source>
</evidence>
<comment type="pathway">
    <text evidence="2">Cofactor biosynthesis; thiamine diphosphate biosynthesis.</text>
</comment>
<reference evidence="13 14" key="1">
    <citation type="submission" date="2019-02" db="EMBL/GenBank/DDBJ databases">
        <title>Draft genome sequences of novel Actinobacteria.</title>
        <authorList>
            <person name="Sahin N."/>
            <person name="Ay H."/>
            <person name="Saygin H."/>
        </authorList>
    </citation>
    <scope>NUCLEOTIDE SEQUENCE [LARGE SCALE GENOMIC DNA]</scope>
    <source>
        <strain evidence="13 14">16K104</strain>
    </source>
</reference>
<dbReference type="Proteomes" id="UP000295172">
    <property type="component" value="Unassembled WGS sequence"/>
</dbReference>
<dbReference type="OrthoDB" id="174578at2"/>
<evidence type="ECO:0000256" key="7">
    <source>
        <dbReference type="ARBA" id="ARBA00022898"/>
    </source>
</evidence>
<keyword evidence="14" id="KW-1185">Reference proteome</keyword>
<dbReference type="AlphaFoldDB" id="A0A4R4XF91"/>
<keyword evidence="7" id="KW-0663">Pyridoxal phosphate</keyword>
<evidence type="ECO:0000256" key="9">
    <source>
        <dbReference type="ARBA" id="ARBA00023004"/>
    </source>
</evidence>
<comment type="similarity">
    <text evidence="3">Belongs to the NMT1/THI5 family.</text>
</comment>
<dbReference type="GO" id="GO:0046872">
    <property type="term" value="F:metal ion binding"/>
    <property type="evidence" value="ECO:0007669"/>
    <property type="project" value="UniProtKB-KW"/>
</dbReference>
<proteinExistence type="inferred from homology"/>
<dbReference type="EMBL" id="SMKR01000013">
    <property type="protein sequence ID" value="TDD29209.1"/>
    <property type="molecule type" value="Genomic_DNA"/>
</dbReference>
<keyword evidence="5" id="KW-0808">Transferase</keyword>
<gene>
    <name evidence="13" type="ORF">E1218_04905</name>
</gene>
<dbReference type="InterPro" id="IPR015168">
    <property type="entry name" value="SsuA/THI5"/>
</dbReference>
<keyword evidence="9" id="KW-0408">Iron</keyword>
<comment type="subunit">
    <text evidence="4">Homodimer.</text>
</comment>
<evidence type="ECO:0000256" key="10">
    <source>
        <dbReference type="ARBA" id="ARBA00033171"/>
    </source>
</evidence>
<comment type="catalytic activity">
    <reaction evidence="11">
        <text>N(6)-(pyridoxal phosphate)-L-lysyl-[4-amino-5-hydroxymethyl-2-methylpyrimidine phosphate synthase] + L-histidyl-[4-amino-5-hydroxymethyl-2-methylpyrimidine phosphate synthase] + 2 Fe(3+) + 4 H2O = L-lysyl-[4-amino-5-hydroxymethyl-2-methylpyrimidine phosphate synthase] + (2S)-2-amino-5-hydroxy-4-oxopentanoyl-[4-amino-5-hydroxymethyl-2-methylpyrimidine phosphate synthase] + 4-amino-2-methyl-5-(phosphooxymethyl)pyrimidine + 3-oxopropanoate + 2 Fe(2+) + 2 H(+)</text>
        <dbReference type="Rhea" id="RHEA:65756"/>
        <dbReference type="Rhea" id="RHEA-COMP:16892"/>
        <dbReference type="Rhea" id="RHEA-COMP:16893"/>
        <dbReference type="Rhea" id="RHEA-COMP:16894"/>
        <dbReference type="Rhea" id="RHEA-COMP:16895"/>
        <dbReference type="ChEBI" id="CHEBI:15377"/>
        <dbReference type="ChEBI" id="CHEBI:15378"/>
        <dbReference type="ChEBI" id="CHEBI:29033"/>
        <dbReference type="ChEBI" id="CHEBI:29034"/>
        <dbReference type="ChEBI" id="CHEBI:29969"/>
        <dbReference type="ChEBI" id="CHEBI:29979"/>
        <dbReference type="ChEBI" id="CHEBI:33190"/>
        <dbReference type="ChEBI" id="CHEBI:58354"/>
        <dbReference type="ChEBI" id="CHEBI:143915"/>
        <dbReference type="ChEBI" id="CHEBI:157692"/>
    </reaction>
    <physiologicalReaction direction="left-to-right" evidence="11">
        <dbReference type="Rhea" id="RHEA:65757"/>
    </physiologicalReaction>
</comment>
<dbReference type="GO" id="GO:0016740">
    <property type="term" value="F:transferase activity"/>
    <property type="evidence" value="ECO:0007669"/>
    <property type="project" value="UniProtKB-KW"/>
</dbReference>
<dbReference type="PANTHER" id="PTHR31528">
    <property type="entry name" value="4-AMINO-5-HYDROXYMETHYL-2-METHYLPYRIMIDINE PHOSPHATE SYNTHASE THI11-RELATED"/>
    <property type="match status" value="1"/>
</dbReference>
<evidence type="ECO:0000256" key="11">
    <source>
        <dbReference type="ARBA" id="ARBA00048179"/>
    </source>
</evidence>
<dbReference type="RefSeq" id="WP_132316675.1">
    <property type="nucleotide sequence ID" value="NZ_SMKR01000013.1"/>
</dbReference>
<dbReference type="PROSITE" id="PS51318">
    <property type="entry name" value="TAT"/>
    <property type="match status" value="1"/>
</dbReference>
<dbReference type="Pfam" id="PF09084">
    <property type="entry name" value="NMT1"/>
    <property type="match status" value="1"/>
</dbReference>
<dbReference type="InterPro" id="IPR006311">
    <property type="entry name" value="TAT_signal"/>
</dbReference>
<accession>A0A4R4XF91</accession>
<sequence>MDVVQRRSFIKGAVLGVAAAGGAASLLTGCTPDAAPPAQNTSGAPKHGRLDWQLAWIKNVQFSGSYIAHANGYYKAGGFDTVNFLSGGPTVVPVPVVASGKAFVTTAAAEQVAGAILQGADVVCIASLYEKAAFGLMSLADKPITSPQGMKAKRIGVQVTNTGMFESFLSANGVNRSDVTVVPVQFDPAPLTTRDVDGMLCMVTVQPVSLNQQGYQVATWLFNDFNYPKMDGLYVVRRETLTRKRDKVKAMLKAEIRGWRDAVLKPETGARLAVDVYGSDLGLDVRAETDTAKAQNPLIYTARRKTEGILSSSAELREQTVQTLGLGGIAITDKNLFDNSVLDEVFAESPELRSGL</sequence>
<dbReference type="GO" id="GO:0009228">
    <property type="term" value="P:thiamine biosynthetic process"/>
    <property type="evidence" value="ECO:0007669"/>
    <property type="project" value="UniProtKB-KW"/>
</dbReference>
<dbReference type="PANTHER" id="PTHR31528:SF1">
    <property type="entry name" value="4-AMINO-5-HYDROXYMETHYL-2-METHYLPYRIMIDINE PHOSPHATE SYNTHASE THI11-RELATED"/>
    <property type="match status" value="1"/>
</dbReference>
<dbReference type="Gene3D" id="3.40.190.10">
    <property type="entry name" value="Periplasmic binding protein-like II"/>
    <property type="match status" value="2"/>
</dbReference>
<evidence type="ECO:0000256" key="1">
    <source>
        <dbReference type="ARBA" id="ARBA00003469"/>
    </source>
</evidence>
<evidence type="ECO:0000256" key="4">
    <source>
        <dbReference type="ARBA" id="ARBA00011738"/>
    </source>
</evidence>
<name>A0A4R4XF91_9ACTN</name>
<evidence type="ECO:0000256" key="8">
    <source>
        <dbReference type="ARBA" id="ARBA00022977"/>
    </source>
</evidence>
<feature type="domain" description="SsuA/THI5-like" evidence="12">
    <location>
        <begin position="59"/>
        <end position="267"/>
    </location>
</feature>
<protein>
    <recommendedName>
        <fullName evidence="10">Thiamine pyrimidine synthase</fullName>
    </recommendedName>
</protein>
<evidence type="ECO:0000313" key="13">
    <source>
        <dbReference type="EMBL" id="TDD29209.1"/>
    </source>
</evidence>
<dbReference type="InterPro" id="IPR027939">
    <property type="entry name" value="NMT1/THI5"/>
</dbReference>
<evidence type="ECO:0000259" key="12">
    <source>
        <dbReference type="Pfam" id="PF09084"/>
    </source>
</evidence>
<comment type="function">
    <text evidence="1">Responsible for the formation of the pyrimidine heterocycle in the thiamine biosynthesis pathway. Catalyzes the formation of hydroxymethylpyrimidine phosphate (HMP-P) from histidine and pyridoxal phosphate (PLP). The protein uses PLP and the active site histidine to form HMP-P, generating an inactive enzyme. The enzyme can only undergo a single turnover, which suggests it is a suicide enzyme.</text>
</comment>